<protein>
    <submittedName>
        <fullName evidence="1">Uncharacterized protein</fullName>
    </submittedName>
</protein>
<proteinExistence type="predicted"/>
<dbReference type="EMBL" id="BK015819">
    <property type="protein sequence ID" value="DAE26513.1"/>
    <property type="molecule type" value="Genomic_DNA"/>
</dbReference>
<organism evidence="1">
    <name type="scientific">Siphoviridae sp. ctpV36</name>
    <dbReference type="NCBI Taxonomy" id="2827279"/>
    <lineage>
        <taxon>Viruses</taxon>
        <taxon>Duplodnaviria</taxon>
        <taxon>Heunggongvirae</taxon>
        <taxon>Uroviricota</taxon>
        <taxon>Caudoviricetes</taxon>
    </lineage>
</organism>
<accession>A0A8S5R5Z8</accession>
<name>A0A8S5R5Z8_9CAUD</name>
<evidence type="ECO:0000313" key="1">
    <source>
        <dbReference type="EMBL" id="DAE26513.1"/>
    </source>
</evidence>
<sequence>MTNIAKEFITANAALYDLAVKSMGLGRLDAILGDYQKRWDADEAFDLSKIGMLNAFDPEAWKRKPDNEDAELTACLSEIAGKVEKELLDTWTTRYDRQQMQAILDALCAIDPDGTLIIGGRTIYYTQIAESWNYVHGKDRALYIDRGFDI</sequence>
<reference evidence="1" key="1">
    <citation type="journal article" date="2021" name="Proc. Natl. Acad. Sci. U.S.A.">
        <title>A Catalog of Tens of Thousands of Viruses from Human Metagenomes Reveals Hidden Associations with Chronic Diseases.</title>
        <authorList>
            <person name="Tisza M.J."/>
            <person name="Buck C.B."/>
        </authorList>
    </citation>
    <scope>NUCLEOTIDE SEQUENCE</scope>
    <source>
        <strain evidence="1">CtpV36</strain>
    </source>
</reference>